<comment type="caution">
    <text evidence="1">The sequence shown here is derived from an EMBL/GenBank/DDBJ whole genome shotgun (WGS) entry which is preliminary data.</text>
</comment>
<evidence type="ECO:0000313" key="1">
    <source>
        <dbReference type="EMBL" id="NYI42521.1"/>
    </source>
</evidence>
<gene>
    <name evidence="1" type="ORF">BKA03_002640</name>
</gene>
<reference evidence="1 2" key="1">
    <citation type="submission" date="2020-07" db="EMBL/GenBank/DDBJ databases">
        <title>Sequencing the genomes of 1000 actinobacteria strains.</title>
        <authorList>
            <person name="Klenk H.-P."/>
        </authorList>
    </citation>
    <scope>NUCLEOTIDE SEQUENCE [LARGE SCALE GENOMIC DNA]</scope>
    <source>
        <strain evidence="1 2">DSM 19970</strain>
    </source>
</reference>
<evidence type="ECO:0000313" key="2">
    <source>
        <dbReference type="Proteomes" id="UP000547973"/>
    </source>
</evidence>
<dbReference type="InterPro" id="IPR029058">
    <property type="entry name" value="AB_hydrolase_fold"/>
</dbReference>
<dbReference type="AlphaFoldDB" id="A0A7Y9ZFP7"/>
<proteinExistence type="predicted"/>
<dbReference type="RefSeq" id="WP_062074333.1">
    <property type="nucleotide sequence ID" value="NZ_BBRC01000002.1"/>
</dbReference>
<dbReference type="GO" id="GO:0016787">
    <property type="term" value="F:hydrolase activity"/>
    <property type="evidence" value="ECO:0007669"/>
    <property type="project" value="InterPro"/>
</dbReference>
<dbReference type="Gene3D" id="3.40.50.1820">
    <property type="entry name" value="alpha/beta hydrolase"/>
    <property type="match status" value="1"/>
</dbReference>
<dbReference type="SUPFAM" id="SSF53474">
    <property type="entry name" value="alpha/beta-Hydrolases"/>
    <property type="match status" value="1"/>
</dbReference>
<dbReference type="Pfam" id="PF06821">
    <property type="entry name" value="Ser_hydrolase"/>
    <property type="match status" value="1"/>
</dbReference>
<accession>A0A7Y9ZFP7</accession>
<dbReference type="Proteomes" id="UP000547973">
    <property type="component" value="Unassembled WGS sequence"/>
</dbReference>
<organism evidence="1 2">
    <name type="scientific">Demequina lutea</name>
    <dbReference type="NCBI Taxonomy" id="431489"/>
    <lineage>
        <taxon>Bacteria</taxon>
        <taxon>Bacillati</taxon>
        <taxon>Actinomycetota</taxon>
        <taxon>Actinomycetes</taxon>
        <taxon>Micrococcales</taxon>
        <taxon>Demequinaceae</taxon>
        <taxon>Demequina</taxon>
    </lineage>
</organism>
<dbReference type="EMBL" id="JACBZO010000001">
    <property type="protein sequence ID" value="NYI42521.1"/>
    <property type="molecule type" value="Genomic_DNA"/>
</dbReference>
<sequence length="195" mass="20660">MDNPRVLLLHGVGHRRPPGHWLWWLAEQLRTARIPVQYPQMPDPDDPDPEAWAAVAEAELGMLTAGEGTTIVIAHSLGTVLWAHIAESLPAHLLPSRVALVSPATRPRWSEAAPKFADITLGPLSSLPTLIVGRTEDPARTVPLAELADAWGAPSVEIPGEGHLTPADGHGAFPGALAWVLGGPAESWAGAVVEN</sequence>
<dbReference type="InterPro" id="IPR010662">
    <property type="entry name" value="RBBP9/YdeN"/>
</dbReference>
<protein>
    <recommendedName>
        <fullName evidence="3">Alpha/beta hydrolase family protein</fullName>
    </recommendedName>
</protein>
<name>A0A7Y9ZFP7_9MICO</name>
<keyword evidence="2" id="KW-1185">Reference proteome</keyword>
<evidence type="ECO:0008006" key="3">
    <source>
        <dbReference type="Google" id="ProtNLM"/>
    </source>
</evidence>